<dbReference type="AlphaFoldDB" id="A0A1Y3QTW8"/>
<dbReference type="InterPro" id="IPR007197">
    <property type="entry name" value="rSAM"/>
</dbReference>
<reference evidence="11" key="1">
    <citation type="submission" date="2017-04" db="EMBL/GenBank/DDBJ databases">
        <title>Function of individual gut microbiota members based on whole genome sequencing of pure cultures obtained from chicken caecum.</title>
        <authorList>
            <person name="Medvecky M."/>
            <person name="Cejkova D."/>
            <person name="Polansky O."/>
            <person name="Karasova D."/>
            <person name="Kubasova T."/>
            <person name="Cizek A."/>
            <person name="Rychlik I."/>
        </authorList>
    </citation>
    <scope>NUCLEOTIDE SEQUENCE [LARGE SCALE GENOMIC DNA]</scope>
    <source>
        <strain evidence="11">An90</strain>
    </source>
</reference>
<dbReference type="PROSITE" id="PS01087">
    <property type="entry name" value="RADICAL_ACTIVATING"/>
    <property type="match status" value="1"/>
</dbReference>
<sequence>MTKFYLYLPKRSHSAMEKGIVFSIEEFAIHDGPGIRTTVFLKGCPLRCAWCHNPEGISPEPQYMDRRDGRTMCGYAICSRELAGKLLRNKAVYAMNRGGVTLTGGEPLLQAAFAAEVLAALQAAGVHTAVETSGYAAPDVFRRVAGHADLVLFDVKHADPVQHRCWTGVDNAPILRNLAWLCTSGRPFVVRIPLIPGVNDTRENMLQTCLLIKDAPGLERVEILRYHKTAGAKYAMIGRTYAPGFDTGAEPRVHDVFSDYNLKTLIQ</sequence>
<evidence type="ECO:0000256" key="1">
    <source>
        <dbReference type="ARBA" id="ARBA00001966"/>
    </source>
</evidence>
<feature type="domain" description="Radical SAM core" evidence="9">
    <location>
        <begin position="30"/>
        <end position="267"/>
    </location>
</feature>
<dbReference type="PANTHER" id="PTHR30352">
    <property type="entry name" value="PYRUVATE FORMATE-LYASE-ACTIVATING ENZYME"/>
    <property type="match status" value="1"/>
</dbReference>
<comment type="caution">
    <text evidence="10">The sequence shown here is derived from an EMBL/GenBank/DDBJ whole genome shotgun (WGS) entry which is preliminary data.</text>
</comment>
<dbReference type="PROSITE" id="PS51918">
    <property type="entry name" value="RADICAL_SAM"/>
    <property type="match status" value="1"/>
</dbReference>
<dbReference type="PIRSF" id="PIRSF000371">
    <property type="entry name" value="PFL_act_enz"/>
    <property type="match status" value="1"/>
</dbReference>
<dbReference type="Gene3D" id="3.20.20.70">
    <property type="entry name" value="Aldolase class I"/>
    <property type="match status" value="1"/>
</dbReference>
<evidence type="ECO:0000313" key="10">
    <source>
        <dbReference type="EMBL" id="OUN01877.1"/>
    </source>
</evidence>
<organism evidence="10 11">
    <name type="scientific">Alistipes onderdonkii</name>
    <dbReference type="NCBI Taxonomy" id="328813"/>
    <lineage>
        <taxon>Bacteria</taxon>
        <taxon>Pseudomonadati</taxon>
        <taxon>Bacteroidota</taxon>
        <taxon>Bacteroidia</taxon>
        <taxon>Bacteroidales</taxon>
        <taxon>Rikenellaceae</taxon>
        <taxon>Alistipes</taxon>
    </lineage>
</organism>
<evidence type="ECO:0000256" key="6">
    <source>
        <dbReference type="ARBA" id="ARBA00023002"/>
    </source>
</evidence>
<keyword evidence="8" id="KW-0411">Iron-sulfur</keyword>
<evidence type="ECO:0000256" key="7">
    <source>
        <dbReference type="ARBA" id="ARBA00023004"/>
    </source>
</evidence>
<keyword evidence="4" id="KW-0949">S-adenosyl-L-methionine</keyword>
<dbReference type="Proteomes" id="UP000195772">
    <property type="component" value="Unassembled WGS sequence"/>
</dbReference>
<keyword evidence="7" id="KW-0408">Iron</keyword>
<dbReference type="Pfam" id="PF04055">
    <property type="entry name" value="Radical_SAM"/>
    <property type="match status" value="1"/>
</dbReference>
<dbReference type="OrthoDB" id="9782387at2"/>
<evidence type="ECO:0000256" key="8">
    <source>
        <dbReference type="ARBA" id="ARBA00023014"/>
    </source>
</evidence>
<name>A0A1Y3QTW8_9BACT</name>
<dbReference type="InterPro" id="IPR001989">
    <property type="entry name" value="Radical_activat_CS"/>
</dbReference>
<dbReference type="EMBL" id="NFHB01000012">
    <property type="protein sequence ID" value="OUN01877.1"/>
    <property type="molecule type" value="Genomic_DNA"/>
</dbReference>
<dbReference type="SFLD" id="SFLDG01066">
    <property type="entry name" value="organic_radical-activating_enz"/>
    <property type="match status" value="1"/>
</dbReference>
<evidence type="ECO:0000256" key="3">
    <source>
        <dbReference type="ARBA" id="ARBA00022485"/>
    </source>
</evidence>
<dbReference type="InterPro" id="IPR012839">
    <property type="entry name" value="Organic_radical_activase"/>
</dbReference>
<evidence type="ECO:0000256" key="2">
    <source>
        <dbReference type="ARBA" id="ARBA00009777"/>
    </source>
</evidence>
<dbReference type="InterPro" id="IPR013785">
    <property type="entry name" value="Aldolase_TIM"/>
</dbReference>
<comment type="cofactor">
    <cofactor evidence="1">
        <name>[4Fe-4S] cluster</name>
        <dbReference type="ChEBI" id="CHEBI:49883"/>
    </cofactor>
</comment>
<accession>A0A1Y3QTW8</accession>
<evidence type="ECO:0000259" key="9">
    <source>
        <dbReference type="PROSITE" id="PS51918"/>
    </source>
</evidence>
<proteinExistence type="inferred from homology"/>
<dbReference type="GO" id="GO:0046872">
    <property type="term" value="F:metal ion binding"/>
    <property type="evidence" value="ECO:0007669"/>
    <property type="project" value="UniProtKB-KW"/>
</dbReference>
<keyword evidence="3" id="KW-0004">4Fe-4S</keyword>
<dbReference type="InterPro" id="IPR034457">
    <property type="entry name" value="Organic_radical-activating"/>
</dbReference>
<evidence type="ECO:0000313" key="11">
    <source>
        <dbReference type="Proteomes" id="UP000195772"/>
    </source>
</evidence>
<dbReference type="GO" id="GO:0016491">
    <property type="term" value="F:oxidoreductase activity"/>
    <property type="evidence" value="ECO:0007669"/>
    <property type="project" value="UniProtKB-KW"/>
</dbReference>
<dbReference type="GO" id="GO:0051539">
    <property type="term" value="F:4 iron, 4 sulfur cluster binding"/>
    <property type="evidence" value="ECO:0007669"/>
    <property type="project" value="UniProtKB-KW"/>
</dbReference>
<gene>
    <name evidence="10" type="ORF">B5G41_14170</name>
</gene>
<dbReference type="PANTHER" id="PTHR30352:SF4">
    <property type="entry name" value="PYRUVATE FORMATE-LYASE 2-ACTIVATING ENZYME"/>
    <property type="match status" value="1"/>
</dbReference>
<dbReference type="CDD" id="cd01335">
    <property type="entry name" value="Radical_SAM"/>
    <property type="match status" value="1"/>
</dbReference>
<keyword evidence="10" id="KW-0670">Pyruvate</keyword>
<dbReference type="eggNOG" id="COG1180">
    <property type="taxonomic scope" value="Bacteria"/>
</dbReference>
<comment type="similarity">
    <text evidence="2">Belongs to the organic radical-activating enzymes family.</text>
</comment>
<dbReference type="GO" id="GO:0016829">
    <property type="term" value="F:lyase activity"/>
    <property type="evidence" value="ECO:0007669"/>
    <property type="project" value="UniProtKB-KW"/>
</dbReference>
<dbReference type="SFLD" id="SFLDS00029">
    <property type="entry name" value="Radical_SAM"/>
    <property type="match status" value="1"/>
</dbReference>
<keyword evidence="10" id="KW-0456">Lyase</keyword>
<keyword evidence="5" id="KW-0479">Metal-binding</keyword>
<evidence type="ECO:0000256" key="5">
    <source>
        <dbReference type="ARBA" id="ARBA00022723"/>
    </source>
</evidence>
<dbReference type="SUPFAM" id="SSF102114">
    <property type="entry name" value="Radical SAM enzymes"/>
    <property type="match status" value="1"/>
</dbReference>
<protein>
    <submittedName>
        <fullName evidence="10">Pyruvate formate lyase-activating protein</fullName>
    </submittedName>
</protein>
<keyword evidence="6" id="KW-0560">Oxidoreductase</keyword>
<dbReference type="InterPro" id="IPR058240">
    <property type="entry name" value="rSAM_sf"/>
</dbReference>
<evidence type="ECO:0000256" key="4">
    <source>
        <dbReference type="ARBA" id="ARBA00022691"/>
    </source>
</evidence>